<gene>
    <name evidence="1" type="ORF">NS506_02575</name>
</gene>
<accession>A0ABC8AR43</accession>
<dbReference type="KEGG" id="nsr:NS506_02575"/>
<dbReference type="Proteomes" id="UP000180166">
    <property type="component" value="Chromosome"/>
</dbReference>
<dbReference type="AlphaFoldDB" id="A0ABC8AR43"/>
<name>A0ABC8AR43_9NOCA</name>
<dbReference type="EMBL" id="CP017839">
    <property type="protein sequence ID" value="APA96638.1"/>
    <property type="molecule type" value="Genomic_DNA"/>
</dbReference>
<protein>
    <submittedName>
        <fullName evidence="1">Uncharacterized protein</fullName>
    </submittedName>
</protein>
<evidence type="ECO:0000313" key="2">
    <source>
        <dbReference type="Proteomes" id="UP000180166"/>
    </source>
</evidence>
<organism evidence="1 2">
    <name type="scientific">Nocardia seriolae</name>
    <dbReference type="NCBI Taxonomy" id="37332"/>
    <lineage>
        <taxon>Bacteria</taxon>
        <taxon>Bacillati</taxon>
        <taxon>Actinomycetota</taxon>
        <taxon>Actinomycetes</taxon>
        <taxon>Mycobacteriales</taxon>
        <taxon>Nocardiaceae</taxon>
        <taxon>Nocardia</taxon>
    </lineage>
</organism>
<reference evidence="1 2" key="1">
    <citation type="submission" date="2016-10" db="EMBL/GenBank/DDBJ databases">
        <title>Genome sequence of Nocardia seriolae strain EM150506, isolated from Anguila japonica.</title>
        <authorList>
            <person name="Han H.-J."/>
        </authorList>
    </citation>
    <scope>NUCLEOTIDE SEQUENCE [LARGE SCALE GENOMIC DNA]</scope>
    <source>
        <strain evidence="1 2">EM150506</strain>
    </source>
</reference>
<proteinExistence type="predicted"/>
<sequence>MESMSEGSATLRIVASIATSSRLAQSTASMAHRLAGAGAIRFLLE</sequence>
<evidence type="ECO:0000313" key="1">
    <source>
        <dbReference type="EMBL" id="APA96638.1"/>
    </source>
</evidence>